<accession>A0A212TAQ9</accession>
<dbReference type="EMBL" id="FYEX01000001">
    <property type="protein sequence ID" value="SNC62906.1"/>
    <property type="molecule type" value="Genomic_DNA"/>
</dbReference>
<sequence length="248" mass="27814">MKLSQFIYFPGFKRPPTVATDTTFKAEPIFYLWAAYAGLLIFSFYLLYVKGVWASLLAADPTYLTALIIVLFIGSTIWVGFRAHHLAWQYEQVCRFRRLIADQSSKDTILQEETSWIKDLFTGLVNKKTDWRNNSQLVALFGEKASSAHEMTWWINGVLLKLGLLGKVIGFSIMALQLGSLDSFDASQTSTILKTLTGGLGIALLTTMTGLAANMLLGLQLMRLDRFADYLTAYAIETVEQDLERSLA</sequence>
<feature type="transmembrane region" description="Helical" evidence="1">
    <location>
        <begin position="153"/>
        <end position="176"/>
    </location>
</feature>
<dbReference type="Proteomes" id="UP000197215">
    <property type="component" value="Unassembled WGS sequence"/>
</dbReference>
<feature type="transmembrane region" description="Helical" evidence="1">
    <location>
        <begin position="30"/>
        <end position="49"/>
    </location>
</feature>
<feature type="transmembrane region" description="Helical" evidence="1">
    <location>
        <begin position="196"/>
        <end position="217"/>
    </location>
</feature>
<organism evidence="2 3">
    <name type="scientific">Polynucleobacter victoriensis</name>
    <dbReference type="NCBI Taxonomy" id="2049319"/>
    <lineage>
        <taxon>Bacteria</taxon>
        <taxon>Pseudomonadati</taxon>
        <taxon>Pseudomonadota</taxon>
        <taxon>Betaproteobacteria</taxon>
        <taxon>Burkholderiales</taxon>
        <taxon>Burkholderiaceae</taxon>
        <taxon>Polynucleobacter</taxon>
    </lineage>
</organism>
<proteinExistence type="predicted"/>
<protein>
    <recommendedName>
        <fullName evidence="4">MotA/TolQ/ExbB proton channel family protein</fullName>
    </recommendedName>
</protein>
<evidence type="ECO:0000313" key="2">
    <source>
        <dbReference type="EMBL" id="SNC62906.1"/>
    </source>
</evidence>
<keyword evidence="3" id="KW-1185">Reference proteome</keyword>
<dbReference type="RefSeq" id="WP_243383340.1">
    <property type="nucleotide sequence ID" value="NZ_FYEX01000001.1"/>
</dbReference>
<evidence type="ECO:0000313" key="3">
    <source>
        <dbReference type="Proteomes" id="UP000197215"/>
    </source>
</evidence>
<keyword evidence="1" id="KW-0812">Transmembrane</keyword>
<feature type="transmembrane region" description="Helical" evidence="1">
    <location>
        <begin position="61"/>
        <end position="81"/>
    </location>
</feature>
<name>A0A212TAQ9_9BURK</name>
<keyword evidence="1" id="KW-1133">Transmembrane helix</keyword>
<evidence type="ECO:0008006" key="4">
    <source>
        <dbReference type="Google" id="ProtNLM"/>
    </source>
</evidence>
<evidence type="ECO:0000256" key="1">
    <source>
        <dbReference type="SAM" id="Phobius"/>
    </source>
</evidence>
<reference evidence="2 3" key="1">
    <citation type="submission" date="2017-06" db="EMBL/GenBank/DDBJ databases">
        <authorList>
            <person name="Kim H.J."/>
            <person name="Triplett B.A."/>
        </authorList>
    </citation>
    <scope>NUCLEOTIDE SEQUENCE [LARGE SCALE GENOMIC DNA]</scope>
    <source>
        <strain evidence="2 3">MWH-VicM1</strain>
    </source>
</reference>
<dbReference type="AlphaFoldDB" id="A0A212TAQ9"/>
<keyword evidence="1" id="KW-0472">Membrane</keyword>
<gene>
    <name evidence="2" type="ORF">SAMN06295916_0772</name>
</gene>